<evidence type="ECO:0008006" key="4">
    <source>
        <dbReference type="Google" id="ProtNLM"/>
    </source>
</evidence>
<keyword evidence="3" id="KW-1185">Reference proteome</keyword>
<feature type="chain" id="PRO_5036813014" description="Lipocalin-like domain-containing protein" evidence="1">
    <location>
        <begin position="26"/>
        <end position="190"/>
    </location>
</feature>
<reference evidence="2" key="1">
    <citation type="submission" date="2021-04" db="EMBL/GenBank/DDBJ databases">
        <authorList>
            <person name="Rodrigo-Torres L."/>
            <person name="Arahal R. D."/>
            <person name="Lucena T."/>
        </authorList>
    </citation>
    <scope>NUCLEOTIDE SEQUENCE</scope>
    <source>
        <strain evidence="2">AS29M-1</strain>
    </source>
</reference>
<sequence length="190" mass="20881">MKNLFKVTFVALMAAVMVSCGGASKEDFVGQWTPDLSSIDIHLSEDIPADLKKNVDVDDIKSEAKEGQKEADKMIIDFKEDGSVTLGPEGDTKDFKWNVDGDELIISGKMDEGPVKGKDFELAFEIVESGADAFTLKLTAMSLKEQIEAQFKEEMDEAMAQAGPILDMLNDDILTDTWASISFKKKEAES</sequence>
<gene>
    <name evidence="2" type="ORF">CRYO30217_02642</name>
</gene>
<proteinExistence type="predicted"/>
<keyword evidence="1" id="KW-0732">Signal</keyword>
<protein>
    <recommendedName>
        <fullName evidence="4">Lipocalin-like domain-containing protein</fullName>
    </recommendedName>
</protein>
<organism evidence="2 3">
    <name type="scientific">Parvicella tangerina</name>
    <dbReference type="NCBI Taxonomy" id="2829795"/>
    <lineage>
        <taxon>Bacteria</taxon>
        <taxon>Pseudomonadati</taxon>
        <taxon>Bacteroidota</taxon>
        <taxon>Flavobacteriia</taxon>
        <taxon>Flavobacteriales</taxon>
        <taxon>Parvicellaceae</taxon>
        <taxon>Parvicella</taxon>
    </lineage>
</organism>
<evidence type="ECO:0000313" key="2">
    <source>
        <dbReference type="EMBL" id="CAG5085071.1"/>
    </source>
</evidence>
<dbReference type="PROSITE" id="PS51257">
    <property type="entry name" value="PROKAR_LIPOPROTEIN"/>
    <property type="match status" value="1"/>
</dbReference>
<accession>A0A916JP22</accession>
<dbReference type="KEGG" id="ptan:CRYO30217_02642"/>
<evidence type="ECO:0000313" key="3">
    <source>
        <dbReference type="Proteomes" id="UP000683507"/>
    </source>
</evidence>
<feature type="signal peptide" evidence="1">
    <location>
        <begin position="1"/>
        <end position="25"/>
    </location>
</feature>
<dbReference type="Proteomes" id="UP000683507">
    <property type="component" value="Chromosome"/>
</dbReference>
<dbReference type="EMBL" id="OU015584">
    <property type="protein sequence ID" value="CAG5085071.1"/>
    <property type="molecule type" value="Genomic_DNA"/>
</dbReference>
<dbReference type="RefSeq" id="WP_258542857.1">
    <property type="nucleotide sequence ID" value="NZ_OU015584.1"/>
</dbReference>
<dbReference type="AlphaFoldDB" id="A0A916JP22"/>
<name>A0A916JP22_9FLAO</name>
<evidence type="ECO:0000256" key="1">
    <source>
        <dbReference type="SAM" id="SignalP"/>
    </source>
</evidence>